<dbReference type="Proteomes" id="UP001151760">
    <property type="component" value="Unassembled WGS sequence"/>
</dbReference>
<evidence type="ECO:0000256" key="1">
    <source>
        <dbReference type="SAM" id="Coils"/>
    </source>
</evidence>
<feature type="compositionally biased region" description="Polar residues" evidence="2">
    <location>
        <begin position="234"/>
        <end position="244"/>
    </location>
</feature>
<gene>
    <name evidence="3" type="ORF">Tco_0702335</name>
</gene>
<evidence type="ECO:0000313" key="4">
    <source>
        <dbReference type="Proteomes" id="UP001151760"/>
    </source>
</evidence>
<evidence type="ECO:0000256" key="2">
    <source>
        <dbReference type="SAM" id="MobiDB-lite"/>
    </source>
</evidence>
<keyword evidence="1" id="KW-0175">Coiled coil</keyword>
<comment type="caution">
    <text evidence="3">The sequence shown here is derived from an EMBL/GenBank/DDBJ whole genome shotgun (WGS) entry which is preliminary data.</text>
</comment>
<evidence type="ECO:0000313" key="3">
    <source>
        <dbReference type="EMBL" id="GJS69494.1"/>
    </source>
</evidence>
<feature type="region of interest" description="Disordered" evidence="2">
    <location>
        <begin position="199"/>
        <end position="285"/>
    </location>
</feature>
<organism evidence="3 4">
    <name type="scientific">Tanacetum coccineum</name>
    <dbReference type="NCBI Taxonomy" id="301880"/>
    <lineage>
        <taxon>Eukaryota</taxon>
        <taxon>Viridiplantae</taxon>
        <taxon>Streptophyta</taxon>
        <taxon>Embryophyta</taxon>
        <taxon>Tracheophyta</taxon>
        <taxon>Spermatophyta</taxon>
        <taxon>Magnoliopsida</taxon>
        <taxon>eudicotyledons</taxon>
        <taxon>Gunneridae</taxon>
        <taxon>Pentapetalae</taxon>
        <taxon>asterids</taxon>
        <taxon>campanulids</taxon>
        <taxon>Asterales</taxon>
        <taxon>Asteraceae</taxon>
        <taxon>Asteroideae</taxon>
        <taxon>Anthemideae</taxon>
        <taxon>Anthemidinae</taxon>
        <taxon>Tanacetum</taxon>
    </lineage>
</organism>
<reference evidence="3" key="2">
    <citation type="submission" date="2022-01" db="EMBL/GenBank/DDBJ databases">
        <authorList>
            <person name="Yamashiro T."/>
            <person name="Shiraishi A."/>
            <person name="Satake H."/>
            <person name="Nakayama K."/>
        </authorList>
    </citation>
    <scope>NUCLEOTIDE SEQUENCE</scope>
</reference>
<accession>A0ABQ4XW10</accession>
<feature type="compositionally biased region" description="Low complexity" evidence="2">
    <location>
        <begin position="1"/>
        <end position="13"/>
    </location>
</feature>
<sequence length="285" mass="32480">MAGEDNQNINNQPYNPPLPTQQSPHTVSTIKLLILKKGEYDIWVMKMEHYLAHTDYPVWESGQAEEEEEDHALMAFNSNRVPVSNEEKIRFMKIDLDDKTDVLTYHKKLLAEAEKEKEDLKAKVEKWHNSSKNLNILLNSQMSAKDKVGLGYGDQLNKGVLSYENEVFQSVFVSRTIETENNPVNDRYAEGMHVVPPPMTGIYIPSGPDKEIDDSQFTYGPKQSKPSESDARSSDFTSCESNTSEETHESMPETVVNEPTVVSQPKVWNDAPIIEEYESDSIYMR</sequence>
<name>A0ABQ4XW10_9ASTR</name>
<feature type="coiled-coil region" evidence="1">
    <location>
        <begin position="103"/>
        <end position="130"/>
    </location>
</feature>
<dbReference type="EMBL" id="BQNB010009865">
    <property type="protein sequence ID" value="GJS69494.1"/>
    <property type="molecule type" value="Genomic_DNA"/>
</dbReference>
<feature type="region of interest" description="Disordered" evidence="2">
    <location>
        <begin position="1"/>
        <end position="25"/>
    </location>
</feature>
<protein>
    <submittedName>
        <fullName evidence="3">Uncharacterized protein</fullName>
    </submittedName>
</protein>
<keyword evidence="4" id="KW-1185">Reference proteome</keyword>
<proteinExistence type="predicted"/>
<reference evidence="3" key="1">
    <citation type="journal article" date="2022" name="Int. J. Mol. Sci.">
        <title>Draft Genome of Tanacetum Coccineum: Genomic Comparison of Closely Related Tanacetum-Family Plants.</title>
        <authorList>
            <person name="Yamashiro T."/>
            <person name="Shiraishi A."/>
            <person name="Nakayama K."/>
            <person name="Satake H."/>
        </authorList>
    </citation>
    <scope>NUCLEOTIDE SEQUENCE</scope>
</reference>